<comment type="catalytic activity">
    <reaction evidence="7 8">
        <text>L-2,4-diaminobutanoate + acetyl-CoA = (2S)-4-acetamido-2-aminobutanoate + CoA + H(+)</text>
        <dbReference type="Rhea" id="RHEA:16901"/>
        <dbReference type="ChEBI" id="CHEBI:15378"/>
        <dbReference type="ChEBI" id="CHEBI:57287"/>
        <dbReference type="ChEBI" id="CHEBI:57288"/>
        <dbReference type="ChEBI" id="CHEBI:58761"/>
        <dbReference type="ChEBI" id="CHEBI:58929"/>
        <dbReference type="EC" id="2.3.1.178"/>
    </reaction>
</comment>
<comment type="pathway">
    <text evidence="1 8">Amine and polyamine biosynthesis; ectoine biosynthesis; L-ectoine from L-aspartate 4-semialdehyde: step 2/3.</text>
</comment>
<proteinExistence type="inferred from homology"/>
<evidence type="ECO:0000313" key="12">
    <source>
        <dbReference type="Proteomes" id="UP000192132"/>
    </source>
</evidence>
<dbReference type="Gene3D" id="3.40.630.30">
    <property type="match status" value="1"/>
</dbReference>
<feature type="domain" description="N-acetyltransferase" evidence="10">
    <location>
        <begin position="30"/>
        <end position="172"/>
    </location>
</feature>
<keyword evidence="6 8" id="KW-0012">Acyltransferase</keyword>
<dbReference type="Pfam" id="PF00583">
    <property type="entry name" value="Acetyltransf_1"/>
    <property type="match status" value="1"/>
</dbReference>
<sequence length="207" mass="22537">MPSSAARQHDTCGIASGQHDPAPQPEPATVQIRPLKREDARALHALVCACPPLDVNSLYAYALLALHHTSTCFVAVRDGQLCGAVTGYVKPSQPDTYFLWQIAIAPNQQGSGLGSALLDHVARYCLQQQNLQFLETTISPGNAASQRLFGRFAQRHQVACQQRPLLSSEELQAVVLPETSLPEQGLPPQELCPPAHEAEDLYRIGPW</sequence>
<evidence type="ECO:0000313" key="11">
    <source>
        <dbReference type="EMBL" id="ONG41743.1"/>
    </source>
</evidence>
<dbReference type="GO" id="GO:0033816">
    <property type="term" value="F:diaminobutyrate acetyltransferase activity"/>
    <property type="evidence" value="ECO:0007669"/>
    <property type="project" value="UniProtKB-EC"/>
</dbReference>
<dbReference type="UniPathway" id="UPA00067">
    <property type="reaction ID" value="UER00122"/>
</dbReference>
<evidence type="ECO:0000256" key="5">
    <source>
        <dbReference type="ARBA" id="ARBA00022679"/>
    </source>
</evidence>
<evidence type="ECO:0000256" key="3">
    <source>
        <dbReference type="ARBA" id="ARBA00012355"/>
    </source>
</evidence>
<protein>
    <recommendedName>
        <fullName evidence="4 8">L-2,4-diaminobutyric acid acetyltransferase</fullName>
        <shortName evidence="8">DABA acetyltransferase</shortName>
        <ecNumber evidence="3 8">2.3.1.178</ecNumber>
    </recommendedName>
</protein>
<dbReference type="EC" id="2.3.1.178" evidence="3 8"/>
<name>A0A1S8CY26_9GAMM</name>
<evidence type="ECO:0000256" key="2">
    <source>
        <dbReference type="ARBA" id="ARBA00010712"/>
    </source>
</evidence>
<comment type="caution">
    <text evidence="11">The sequence shown here is derived from an EMBL/GenBank/DDBJ whole genome shotgun (WGS) entry which is preliminary data.</text>
</comment>
<accession>A0A1S8CY26</accession>
<dbReference type="PROSITE" id="PS51186">
    <property type="entry name" value="GNAT"/>
    <property type="match status" value="1"/>
</dbReference>
<evidence type="ECO:0000256" key="7">
    <source>
        <dbReference type="ARBA" id="ARBA00048924"/>
    </source>
</evidence>
<dbReference type="SUPFAM" id="SSF55729">
    <property type="entry name" value="Acyl-CoA N-acyltransferases (Nat)"/>
    <property type="match status" value="1"/>
</dbReference>
<evidence type="ECO:0000256" key="8">
    <source>
        <dbReference type="RuleBase" id="RU365045"/>
    </source>
</evidence>
<evidence type="ECO:0000259" key="10">
    <source>
        <dbReference type="PROSITE" id="PS51186"/>
    </source>
</evidence>
<comment type="similarity">
    <text evidence="2 8">Belongs to the acetyltransferase family. EctA subfamily.</text>
</comment>
<evidence type="ECO:0000256" key="4">
    <source>
        <dbReference type="ARBA" id="ARBA00017935"/>
    </source>
</evidence>
<dbReference type="InterPro" id="IPR000182">
    <property type="entry name" value="GNAT_dom"/>
</dbReference>
<organism evidence="11 12">
    <name type="scientific">Alkanindiges hydrocarboniclasticus</name>
    <dbReference type="NCBI Taxonomy" id="1907941"/>
    <lineage>
        <taxon>Bacteria</taxon>
        <taxon>Pseudomonadati</taxon>
        <taxon>Pseudomonadota</taxon>
        <taxon>Gammaproteobacteria</taxon>
        <taxon>Moraxellales</taxon>
        <taxon>Moraxellaceae</taxon>
        <taxon>Alkanindiges</taxon>
    </lineage>
</organism>
<comment type="function">
    <text evidence="8">Catalyzes the acetylation of L-2,4-diaminobutyrate (DABA) to gamma-N-acetyl-alpha,gamma-diaminobutyric acid (ADABA) with acetyl coenzyme A.</text>
</comment>
<dbReference type="Proteomes" id="UP000192132">
    <property type="component" value="Unassembled WGS sequence"/>
</dbReference>
<dbReference type="AlphaFoldDB" id="A0A1S8CY26"/>
<keyword evidence="5 8" id="KW-0808">Transferase</keyword>
<dbReference type="CDD" id="cd04301">
    <property type="entry name" value="NAT_SF"/>
    <property type="match status" value="1"/>
</dbReference>
<evidence type="ECO:0000256" key="1">
    <source>
        <dbReference type="ARBA" id="ARBA00004978"/>
    </source>
</evidence>
<reference evidence="11 12" key="1">
    <citation type="submission" date="2016-10" db="EMBL/GenBank/DDBJ databases">
        <title>Draft Genome sequence of Alkanindiges sp. strain H1.</title>
        <authorList>
            <person name="Subhash Y."/>
            <person name="Lee S."/>
        </authorList>
    </citation>
    <scope>NUCLEOTIDE SEQUENCE [LARGE SCALE GENOMIC DNA]</scope>
    <source>
        <strain evidence="11 12">H1</strain>
    </source>
</reference>
<dbReference type="NCBIfam" id="TIGR02406">
    <property type="entry name" value="ectoine_EctA"/>
    <property type="match status" value="1"/>
</dbReference>
<evidence type="ECO:0000256" key="6">
    <source>
        <dbReference type="ARBA" id="ARBA00023315"/>
    </source>
</evidence>
<dbReference type="InterPro" id="IPR012772">
    <property type="entry name" value="Ectoine_EctA"/>
</dbReference>
<dbReference type="EMBL" id="MLCN01000007">
    <property type="protein sequence ID" value="ONG41743.1"/>
    <property type="molecule type" value="Genomic_DNA"/>
</dbReference>
<dbReference type="GO" id="GO:0019491">
    <property type="term" value="P:ectoine biosynthetic process"/>
    <property type="evidence" value="ECO:0007669"/>
    <property type="project" value="UniProtKB-UniPathway"/>
</dbReference>
<keyword evidence="12" id="KW-1185">Reference proteome</keyword>
<dbReference type="InterPro" id="IPR016181">
    <property type="entry name" value="Acyl_CoA_acyltransferase"/>
</dbReference>
<dbReference type="STRING" id="1907941.BKE30_02570"/>
<gene>
    <name evidence="8" type="primary">ectA</name>
    <name evidence="11" type="ORF">BKE30_02570</name>
</gene>
<feature type="region of interest" description="Disordered" evidence="9">
    <location>
        <begin position="1"/>
        <end position="27"/>
    </location>
</feature>
<evidence type="ECO:0000256" key="9">
    <source>
        <dbReference type="SAM" id="MobiDB-lite"/>
    </source>
</evidence>